<evidence type="ECO:0000259" key="1">
    <source>
        <dbReference type="Pfam" id="PF07727"/>
    </source>
</evidence>
<reference evidence="2 3" key="1">
    <citation type="journal article" date="2018" name="PLoS Genet.">
        <title>Population sequencing reveals clonal diversity and ancestral inbreeding in the grapevine cultivar Chardonnay.</title>
        <authorList>
            <person name="Roach M.J."/>
            <person name="Johnson D.L."/>
            <person name="Bohlmann J."/>
            <person name="van Vuuren H.J."/>
            <person name="Jones S.J."/>
            <person name="Pretorius I.S."/>
            <person name="Schmidt S.A."/>
            <person name="Borneman A.R."/>
        </authorList>
    </citation>
    <scope>NUCLEOTIDE SEQUENCE [LARGE SCALE GENOMIC DNA]</scope>
    <source>
        <strain evidence="3">cv. Chardonnay</strain>
        <tissue evidence="2">Leaf</tissue>
    </source>
</reference>
<protein>
    <submittedName>
        <fullName evidence="2">Retrovirus-related Pol polyprotein from transposon RE1</fullName>
    </submittedName>
</protein>
<dbReference type="InterPro" id="IPR013103">
    <property type="entry name" value="RVT_2"/>
</dbReference>
<sequence length="107" mass="12147">MFKAMENEFQALLKNNTWTLVSPTPTQKVIGSKWVYHLKLLPNGSVAKHKARLMAKGFLQTLALDYFHTVNLVVKPTTIRGFIDPSKPNHVRKLNKCLYGLKQSPQA</sequence>
<name>A0A438BU25_VITVI</name>
<organism evidence="2 3">
    <name type="scientific">Vitis vinifera</name>
    <name type="common">Grape</name>
    <dbReference type="NCBI Taxonomy" id="29760"/>
    <lineage>
        <taxon>Eukaryota</taxon>
        <taxon>Viridiplantae</taxon>
        <taxon>Streptophyta</taxon>
        <taxon>Embryophyta</taxon>
        <taxon>Tracheophyta</taxon>
        <taxon>Spermatophyta</taxon>
        <taxon>Magnoliopsida</taxon>
        <taxon>eudicotyledons</taxon>
        <taxon>Gunneridae</taxon>
        <taxon>Pentapetalae</taxon>
        <taxon>rosids</taxon>
        <taxon>Vitales</taxon>
        <taxon>Vitaceae</taxon>
        <taxon>Viteae</taxon>
        <taxon>Vitis</taxon>
    </lineage>
</organism>
<dbReference type="Proteomes" id="UP000288805">
    <property type="component" value="Unassembled WGS sequence"/>
</dbReference>
<comment type="caution">
    <text evidence="2">The sequence shown here is derived from an EMBL/GenBank/DDBJ whole genome shotgun (WGS) entry which is preliminary data.</text>
</comment>
<gene>
    <name evidence="2" type="primary">RE1_2199</name>
    <name evidence="2" type="ORF">CK203_090786</name>
</gene>
<evidence type="ECO:0000313" key="2">
    <source>
        <dbReference type="EMBL" id="RVW14462.1"/>
    </source>
</evidence>
<accession>A0A438BU25</accession>
<dbReference type="EMBL" id="QGNW01002619">
    <property type="protein sequence ID" value="RVW14462.1"/>
    <property type="molecule type" value="Genomic_DNA"/>
</dbReference>
<dbReference type="AlphaFoldDB" id="A0A438BU25"/>
<dbReference type="Pfam" id="PF07727">
    <property type="entry name" value="RVT_2"/>
    <property type="match status" value="1"/>
</dbReference>
<proteinExistence type="predicted"/>
<feature type="domain" description="Reverse transcriptase Ty1/copia-type" evidence="1">
    <location>
        <begin position="15"/>
        <end position="80"/>
    </location>
</feature>
<evidence type="ECO:0000313" key="3">
    <source>
        <dbReference type="Proteomes" id="UP000288805"/>
    </source>
</evidence>